<accession>A0A7W5C5L4</accession>
<dbReference type="SUPFAM" id="SSF55961">
    <property type="entry name" value="Bet v1-like"/>
    <property type="match status" value="1"/>
</dbReference>
<gene>
    <name evidence="3" type="ORF">FHS16_000546</name>
</gene>
<evidence type="ECO:0000313" key="4">
    <source>
        <dbReference type="Proteomes" id="UP000518605"/>
    </source>
</evidence>
<dbReference type="Pfam" id="PF08327">
    <property type="entry name" value="AHSA1"/>
    <property type="match status" value="1"/>
</dbReference>
<evidence type="ECO:0000259" key="2">
    <source>
        <dbReference type="Pfam" id="PF08327"/>
    </source>
</evidence>
<feature type="domain" description="Activator of Hsp90 ATPase homologue 1/2-like C-terminal" evidence="2">
    <location>
        <begin position="7"/>
        <end position="101"/>
    </location>
</feature>
<organism evidence="3 4">
    <name type="scientific">Paenibacillus endophyticus</name>
    <dbReference type="NCBI Taxonomy" id="1294268"/>
    <lineage>
        <taxon>Bacteria</taxon>
        <taxon>Bacillati</taxon>
        <taxon>Bacillota</taxon>
        <taxon>Bacilli</taxon>
        <taxon>Bacillales</taxon>
        <taxon>Paenibacillaceae</taxon>
        <taxon>Paenibacillus</taxon>
    </lineage>
</organism>
<proteinExistence type="inferred from homology"/>
<evidence type="ECO:0000313" key="3">
    <source>
        <dbReference type="EMBL" id="MBB3150514.1"/>
    </source>
</evidence>
<evidence type="ECO:0000256" key="1">
    <source>
        <dbReference type="ARBA" id="ARBA00006817"/>
    </source>
</evidence>
<dbReference type="AlphaFoldDB" id="A0A7W5C5L4"/>
<dbReference type="Proteomes" id="UP000518605">
    <property type="component" value="Unassembled WGS sequence"/>
</dbReference>
<dbReference type="InterPro" id="IPR023393">
    <property type="entry name" value="START-like_dom_sf"/>
</dbReference>
<comment type="caution">
    <text evidence="3">The sequence shown here is derived from an EMBL/GenBank/DDBJ whole genome shotgun (WGS) entry which is preliminary data.</text>
</comment>
<dbReference type="EMBL" id="JACHXW010000001">
    <property type="protein sequence ID" value="MBB3150514.1"/>
    <property type="molecule type" value="Genomic_DNA"/>
</dbReference>
<comment type="similarity">
    <text evidence="1">Belongs to the AHA1 family.</text>
</comment>
<dbReference type="CDD" id="cd07814">
    <property type="entry name" value="SRPBCC_CalC_Aha1-like"/>
    <property type="match status" value="1"/>
</dbReference>
<sequence>MKCEDKAQGDFYGMESWGKAIYKAIATNEQIEYTDYFSDSEGNVSADMPSTDVILQFVEFEGKTKLINQATYASAEALQQVLDMGMEEGITETWDRLEGHLQNAQ</sequence>
<keyword evidence="4" id="KW-1185">Reference proteome</keyword>
<reference evidence="3 4" key="1">
    <citation type="submission" date="2020-08" db="EMBL/GenBank/DDBJ databases">
        <title>Genomic Encyclopedia of Type Strains, Phase III (KMG-III): the genomes of soil and plant-associated and newly described type strains.</title>
        <authorList>
            <person name="Whitman W."/>
        </authorList>
    </citation>
    <scope>NUCLEOTIDE SEQUENCE [LARGE SCALE GENOMIC DNA]</scope>
    <source>
        <strain evidence="3 4">CECT 8234</strain>
    </source>
</reference>
<dbReference type="Gene3D" id="3.30.530.20">
    <property type="match status" value="1"/>
</dbReference>
<name>A0A7W5C5L4_9BACL</name>
<protein>
    <submittedName>
        <fullName evidence="3">Uncharacterized protein YndB with AHSA1/START domain</fullName>
    </submittedName>
</protein>
<dbReference type="InterPro" id="IPR013538">
    <property type="entry name" value="ASHA1/2-like_C"/>
</dbReference>